<dbReference type="CDD" id="cd03802">
    <property type="entry name" value="GT4_AviGT4-like"/>
    <property type="match status" value="1"/>
</dbReference>
<evidence type="ECO:0000313" key="4">
    <source>
        <dbReference type="Proteomes" id="UP000177982"/>
    </source>
</evidence>
<evidence type="ECO:0000313" key="3">
    <source>
        <dbReference type="EMBL" id="OHA06309.1"/>
    </source>
</evidence>
<dbReference type="AlphaFoldDB" id="A0A1G2L6E9"/>
<dbReference type="PANTHER" id="PTHR45947">
    <property type="entry name" value="SULFOQUINOVOSYL TRANSFERASE SQD2"/>
    <property type="match status" value="1"/>
</dbReference>
<feature type="domain" description="Glycosyltransferase subfamily 4-like N-terminal" evidence="2">
    <location>
        <begin position="12"/>
        <end position="121"/>
    </location>
</feature>
<proteinExistence type="predicted"/>
<dbReference type="EMBL" id="MHQO01000034">
    <property type="protein sequence ID" value="OHA06309.1"/>
    <property type="molecule type" value="Genomic_DNA"/>
</dbReference>
<dbReference type="PANTHER" id="PTHR45947:SF13">
    <property type="entry name" value="TRANSFERASE"/>
    <property type="match status" value="1"/>
</dbReference>
<name>A0A1G2L6E9_9BACT</name>
<dbReference type="Pfam" id="PF00534">
    <property type="entry name" value="Glycos_transf_1"/>
    <property type="match status" value="1"/>
</dbReference>
<gene>
    <name evidence="3" type="ORF">A2934_05175</name>
</gene>
<dbReference type="InterPro" id="IPR028098">
    <property type="entry name" value="Glyco_trans_4-like_N"/>
</dbReference>
<protein>
    <recommendedName>
        <fullName evidence="5">Glycosyl transferase</fullName>
    </recommendedName>
</protein>
<evidence type="ECO:0000259" key="2">
    <source>
        <dbReference type="Pfam" id="PF13439"/>
    </source>
</evidence>
<comment type="caution">
    <text evidence="3">The sequence shown here is derived from an EMBL/GenBank/DDBJ whole genome shotgun (WGS) entry which is preliminary data.</text>
</comment>
<dbReference type="Pfam" id="PF13439">
    <property type="entry name" value="Glyco_transf_4"/>
    <property type="match status" value="1"/>
</dbReference>
<reference evidence="3 4" key="1">
    <citation type="journal article" date="2016" name="Nat. Commun.">
        <title>Thousands of microbial genomes shed light on interconnected biogeochemical processes in an aquifer system.</title>
        <authorList>
            <person name="Anantharaman K."/>
            <person name="Brown C.T."/>
            <person name="Hug L.A."/>
            <person name="Sharon I."/>
            <person name="Castelle C.J."/>
            <person name="Probst A.J."/>
            <person name="Thomas B.C."/>
            <person name="Singh A."/>
            <person name="Wilkins M.J."/>
            <person name="Karaoz U."/>
            <person name="Brodie E.L."/>
            <person name="Williams K.H."/>
            <person name="Hubbard S.S."/>
            <person name="Banfield J.F."/>
        </authorList>
    </citation>
    <scope>NUCLEOTIDE SEQUENCE [LARGE SCALE GENOMIC DNA]</scope>
</reference>
<dbReference type="InterPro" id="IPR050194">
    <property type="entry name" value="Glycosyltransferase_grp1"/>
</dbReference>
<feature type="domain" description="Glycosyl transferase family 1" evidence="1">
    <location>
        <begin position="161"/>
        <end position="303"/>
    </location>
</feature>
<dbReference type="SUPFAM" id="SSF53756">
    <property type="entry name" value="UDP-Glycosyltransferase/glycogen phosphorylase"/>
    <property type="match status" value="1"/>
</dbReference>
<dbReference type="Gene3D" id="3.40.50.2000">
    <property type="entry name" value="Glycogen Phosphorylase B"/>
    <property type="match status" value="2"/>
</dbReference>
<sequence>MYVPRGWSGAPEMVISQITEELVKRGHDVTLFASGDSQTTGRLISVTDRAMLSIVGKGPHELYEHVLVSKAYQMAREGHFDIIHSHVDIRSSYYAPLVDTPTIVTLHSPIEGLHKDVLSYYKRDQYYASISDNQRKPLPDLQYAVTAYNGIELDTVPFFDVDEKENYLVFAGRIVDAKGPAEAIEVARRAGMPIVILGSAADEDTNDFWLTKIKPHIDGTHVIHKGLMPREELYRYFGKAKAFVFPLKWEEPFGLVSIEAMATGTPTIALRRGSLPEIVEHGTSGFLCDTIDEMVEAVQKAGSIDPKACRRRVQEMFTLEKVVDRYEEAYHSILEKESIKRIV</sequence>
<dbReference type="Proteomes" id="UP000177982">
    <property type="component" value="Unassembled WGS sequence"/>
</dbReference>
<evidence type="ECO:0000259" key="1">
    <source>
        <dbReference type="Pfam" id="PF00534"/>
    </source>
</evidence>
<accession>A0A1G2L6E9</accession>
<evidence type="ECO:0008006" key="5">
    <source>
        <dbReference type="Google" id="ProtNLM"/>
    </source>
</evidence>
<organism evidence="3 4">
    <name type="scientific">Candidatus Sungbacteria bacterium RIFCSPLOWO2_01_FULL_47_10</name>
    <dbReference type="NCBI Taxonomy" id="1802276"/>
    <lineage>
        <taxon>Bacteria</taxon>
        <taxon>Candidatus Sungiibacteriota</taxon>
    </lineage>
</organism>
<dbReference type="InterPro" id="IPR001296">
    <property type="entry name" value="Glyco_trans_1"/>
</dbReference>
<dbReference type="GO" id="GO:0016757">
    <property type="term" value="F:glycosyltransferase activity"/>
    <property type="evidence" value="ECO:0007669"/>
    <property type="project" value="InterPro"/>
</dbReference>